<dbReference type="Proteomes" id="UP000823388">
    <property type="component" value="Chromosome 5N"/>
</dbReference>
<evidence type="ECO:0000259" key="2">
    <source>
        <dbReference type="Pfam" id="PF13963"/>
    </source>
</evidence>
<evidence type="ECO:0000313" key="4">
    <source>
        <dbReference type="Proteomes" id="UP000823388"/>
    </source>
</evidence>
<gene>
    <name evidence="3" type="ORF">PVAP13_5NG171281</name>
</gene>
<organism evidence="3 4">
    <name type="scientific">Panicum virgatum</name>
    <name type="common">Blackwell switchgrass</name>
    <dbReference type="NCBI Taxonomy" id="38727"/>
    <lineage>
        <taxon>Eukaryota</taxon>
        <taxon>Viridiplantae</taxon>
        <taxon>Streptophyta</taxon>
        <taxon>Embryophyta</taxon>
        <taxon>Tracheophyta</taxon>
        <taxon>Spermatophyta</taxon>
        <taxon>Magnoliopsida</taxon>
        <taxon>Liliopsida</taxon>
        <taxon>Poales</taxon>
        <taxon>Poaceae</taxon>
        <taxon>PACMAD clade</taxon>
        <taxon>Panicoideae</taxon>
        <taxon>Panicodae</taxon>
        <taxon>Paniceae</taxon>
        <taxon>Panicinae</taxon>
        <taxon>Panicum</taxon>
        <taxon>Panicum sect. Hiantes</taxon>
    </lineage>
</organism>
<protein>
    <recommendedName>
        <fullName evidence="2">Transposase-associated domain-containing protein</fullName>
    </recommendedName>
</protein>
<feature type="compositionally biased region" description="Low complexity" evidence="1">
    <location>
        <begin position="451"/>
        <end position="465"/>
    </location>
</feature>
<dbReference type="GO" id="GO:0032196">
    <property type="term" value="P:transposition"/>
    <property type="evidence" value="ECO:0007669"/>
    <property type="project" value="InterPro"/>
</dbReference>
<evidence type="ECO:0000313" key="3">
    <source>
        <dbReference type="EMBL" id="KAG2587735.1"/>
    </source>
</evidence>
<reference evidence="3 4" key="1">
    <citation type="submission" date="2020-05" db="EMBL/GenBank/DDBJ databases">
        <title>WGS assembly of Panicum virgatum.</title>
        <authorList>
            <person name="Lovell J.T."/>
            <person name="Jenkins J."/>
            <person name="Shu S."/>
            <person name="Juenger T.E."/>
            <person name="Schmutz J."/>
        </authorList>
    </citation>
    <scope>NUCLEOTIDE SEQUENCE [LARGE SCALE GENOMIC DNA]</scope>
    <source>
        <strain evidence="4">cv. AP13</strain>
    </source>
</reference>
<dbReference type="InterPro" id="IPR029480">
    <property type="entry name" value="Transpos_assoc"/>
</dbReference>
<comment type="caution">
    <text evidence="3">The sequence shown here is derived from an EMBL/GenBank/DDBJ whole genome shotgun (WGS) entry which is preliminary data.</text>
</comment>
<proteinExistence type="predicted"/>
<evidence type="ECO:0000256" key="1">
    <source>
        <dbReference type="SAM" id="MobiDB-lite"/>
    </source>
</evidence>
<dbReference type="InterPro" id="IPR004252">
    <property type="entry name" value="Probable_transposase_24"/>
</dbReference>
<dbReference type="InterPro" id="IPR039266">
    <property type="entry name" value="EN-1/SPM"/>
</dbReference>
<dbReference type="PANTHER" id="PTHR33157">
    <property type="entry name" value="AUTONOMOUS TRANSPOSABLE ELEMENT EN-1 MOSAIC PROTEIN-RELATED"/>
    <property type="match status" value="1"/>
</dbReference>
<dbReference type="PANTHER" id="PTHR33157:SF14">
    <property type="entry name" value="AUTONOMOUS TRANSPOSABLE ELEMENT EN-1 MOSAIC PROTEIN"/>
    <property type="match status" value="1"/>
</dbReference>
<feature type="region of interest" description="Disordered" evidence="1">
    <location>
        <begin position="451"/>
        <end position="476"/>
    </location>
</feature>
<accession>A0A8T0RRE6</accession>
<dbReference type="Pfam" id="PF03004">
    <property type="entry name" value="Transposase_24"/>
    <property type="match status" value="1"/>
</dbReference>
<dbReference type="AlphaFoldDB" id="A0A8T0RRE6"/>
<sequence length="548" mass="62688">MEDDRQWMYKDWKENGKHEDNWRTKANAFVEHAFALSSTGLDVRCPCSKCRNCLCQSKFDLQMHTCRNGFMPKYEVWVHHGETLNTNASEVLPNDRVNHDKMEEMLDDMRPNVFDEEAYTSRGGSQTVQEPWKRHWELPLKVPDRPEDRILIKPYGDTSWIDHSFTGEGHVKQVNATLGSLLRLHWPGMVTMPNGTCRPTTTWDHYSLHHVVVPQNVIGQNIVVPQNAQGQVIVDFWARYKLPTNVNHEDHANSVLHKNAKDIMRDTMSYLRIQANNEYIWESQRVRTASKRASAAVYLTEEQYLQTTIPSWMRSRQEGWYGLCRWWASPEFKAISVRNRRCRGNQIVHTYGADGHIRMAKRMEARTGVAPSAIDVFIAGHKGSGPTNPNLLCTPTATQRLDAYGQEMISRHGENFNWRSEPIDPDVVYATGGGKAHGRYDMLNGVIDSRQVSGGRSRLSQSSSSRGRRHSERDLELERLQDRVRLQQEQLRQQQLYQERMTIGTAAGFGCTYIPTAATSTSTTAVCLPFPCFGGQHSSGQYSSSWRS</sequence>
<dbReference type="EMBL" id="CM029046">
    <property type="protein sequence ID" value="KAG2587735.1"/>
    <property type="molecule type" value="Genomic_DNA"/>
</dbReference>
<keyword evidence="4" id="KW-1185">Reference proteome</keyword>
<name>A0A8T0RRE6_PANVG</name>
<feature type="domain" description="Transposase-associated" evidence="2">
    <location>
        <begin position="5"/>
        <end position="82"/>
    </location>
</feature>
<dbReference type="Pfam" id="PF13963">
    <property type="entry name" value="Transpos_assoc"/>
    <property type="match status" value="1"/>
</dbReference>